<dbReference type="SUPFAM" id="SSF64182">
    <property type="entry name" value="DHH phosphoesterases"/>
    <property type="match status" value="1"/>
</dbReference>
<feature type="domain" description="RecJ OB" evidence="9">
    <location>
        <begin position="447"/>
        <end position="552"/>
    </location>
</feature>
<evidence type="ECO:0000259" key="8">
    <source>
        <dbReference type="Pfam" id="PF10141"/>
    </source>
</evidence>
<evidence type="ECO:0000256" key="2">
    <source>
        <dbReference type="ARBA" id="ARBA00019841"/>
    </source>
</evidence>
<evidence type="ECO:0000259" key="7">
    <source>
        <dbReference type="Pfam" id="PF02272"/>
    </source>
</evidence>
<proteinExistence type="inferred from homology"/>
<reference evidence="11" key="3">
    <citation type="submission" date="2015-02" db="EMBL/GenBank/DDBJ databases">
        <title>Genome analysis of three genomes within the thermophilic hydrogenogenic bacterial species Caldanaerobacter subterraneus.</title>
        <authorList>
            <person name="Sant'Anna F.H."/>
            <person name="Lebedinsky A."/>
            <person name="Sokolova T."/>
            <person name="Robb F.T."/>
            <person name="Gonzalez J.M."/>
        </authorList>
    </citation>
    <scope>NUCLEOTIDE SEQUENCE [LARGE SCALE GENOMIC DNA]</scope>
    <source>
        <strain evidence="11">DSM 12653</strain>
    </source>
</reference>
<dbReference type="InterPro" id="IPR041122">
    <property type="entry name" value="RecJ_OB"/>
</dbReference>
<evidence type="ECO:0000256" key="3">
    <source>
        <dbReference type="ARBA" id="ARBA00022722"/>
    </source>
</evidence>
<comment type="caution">
    <text evidence="10">The sequence shown here is derived from an EMBL/GenBank/DDBJ whole genome shotgun (WGS) entry which is preliminary data.</text>
</comment>
<dbReference type="Proteomes" id="UP000010146">
    <property type="component" value="Unassembled WGS sequence"/>
</dbReference>
<dbReference type="InterPro" id="IPR038763">
    <property type="entry name" value="DHH_sf"/>
</dbReference>
<dbReference type="Pfam" id="PF10141">
    <property type="entry name" value="ssDNA-exonuc_C"/>
    <property type="match status" value="1"/>
</dbReference>
<dbReference type="Gene3D" id="3.10.310.30">
    <property type="match status" value="1"/>
</dbReference>
<keyword evidence="4" id="KW-0378">Hydrolase</keyword>
<feature type="domain" description="DHHA1" evidence="7">
    <location>
        <begin position="339"/>
        <end position="432"/>
    </location>
</feature>
<feature type="domain" description="DDH" evidence="6">
    <location>
        <begin position="79"/>
        <end position="221"/>
    </location>
</feature>
<dbReference type="GO" id="GO:0006310">
    <property type="term" value="P:DNA recombination"/>
    <property type="evidence" value="ECO:0007669"/>
    <property type="project" value="InterPro"/>
</dbReference>
<gene>
    <name evidence="10" type="ORF">CDSM653_01161</name>
</gene>
<dbReference type="InterPro" id="IPR001667">
    <property type="entry name" value="DDH_dom"/>
</dbReference>
<dbReference type="Pfam" id="PF17768">
    <property type="entry name" value="RecJ_OB"/>
    <property type="match status" value="1"/>
</dbReference>
<organism evidence="10 11">
    <name type="scientific">Caldanaerobacter subterraneus subsp. pacificus DSM 12653</name>
    <dbReference type="NCBI Taxonomy" id="391606"/>
    <lineage>
        <taxon>Bacteria</taxon>
        <taxon>Bacillati</taxon>
        <taxon>Bacillota</taxon>
        <taxon>Clostridia</taxon>
        <taxon>Thermoanaerobacterales</taxon>
        <taxon>Thermoanaerobacteraceae</taxon>
        <taxon>Caldanaerobacter</taxon>
    </lineage>
</organism>
<dbReference type="Pfam" id="PF01368">
    <property type="entry name" value="DHH"/>
    <property type="match status" value="1"/>
</dbReference>
<feature type="domain" description="Single-stranded-DNA-specific exonuclease RecJ C-terminal" evidence="8">
    <location>
        <begin position="646"/>
        <end position="788"/>
    </location>
</feature>
<evidence type="ECO:0000313" key="11">
    <source>
        <dbReference type="Proteomes" id="UP000010146"/>
    </source>
</evidence>
<keyword evidence="3" id="KW-0540">Nuclease</keyword>
<dbReference type="GO" id="GO:0006281">
    <property type="term" value="P:DNA repair"/>
    <property type="evidence" value="ECO:0007669"/>
    <property type="project" value="InterPro"/>
</dbReference>
<evidence type="ECO:0000256" key="1">
    <source>
        <dbReference type="ARBA" id="ARBA00005915"/>
    </source>
</evidence>
<reference evidence="10 11" key="1">
    <citation type="submission" date="2008-07" db="EMBL/GenBank/DDBJ databases">
        <authorList>
            <person name="Gonzalez J."/>
            <person name="Sokolova T."/>
            <person name="Ferriera S."/>
            <person name="Johnson J."/>
            <person name="Kravitz S."/>
            <person name="Beeson K."/>
            <person name="Sutton G."/>
            <person name="Rogers Y.-H."/>
            <person name="Friedman R."/>
            <person name="Frazier M."/>
            <person name="Venter J.C."/>
        </authorList>
    </citation>
    <scope>NUCLEOTIDE SEQUENCE [LARGE SCALE GENOMIC DNA]</scope>
    <source>
        <strain evidence="10 11">DSM 12653</strain>
    </source>
</reference>
<reference evidence="10 11" key="2">
    <citation type="journal article" date="2015" name="BMC Genomics">
        <title>Analysis of three genomes within the thermophilic bacterial species Caldanaerobacter subterraneus with a focus on carbon monoxide dehydrogenase evolution and hydrolase diversity.</title>
        <authorList>
            <person name="Sant'Anna F.H."/>
            <person name="Lebedinsky A.V."/>
            <person name="Sokolova T.G."/>
            <person name="Robb F.T."/>
            <person name="Gonzalez J.M."/>
        </authorList>
    </citation>
    <scope>NUCLEOTIDE SEQUENCE [LARGE SCALE GENOMIC DNA]</scope>
    <source>
        <strain evidence="10 11">DSM 12653</strain>
    </source>
</reference>
<evidence type="ECO:0000256" key="5">
    <source>
        <dbReference type="ARBA" id="ARBA00022839"/>
    </source>
</evidence>
<dbReference type="RefSeq" id="WP_009610920.1">
    <property type="nucleotide sequence ID" value="NZ_ABXP02000067.1"/>
</dbReference>
<dbReference type="InterPro" id="IPR004610">
    <property type="entry name" value="RecJ"/>
</dbReference>
<evidence type="ECO:0000313" key="10">
    <source>
        <dbReference type="EMBL" id="KKC29787.1"/>
    </source>
</evidence>
<dbReference type="PANTHER" id="PTHR30255">
    <property type="entry name" value="SINGLE-STRANDED-DNA-SPECIFIC EXONUCLEASE RECJ"/>
    <property type="match status" value="1"/>
</dbReference>
<dbReference type="EMBL" id="ABXP02000067">
    <property type="protein sequence ID" value="KKC29787.1"/>
    <property type="molecule type" value="Genomic_DNA"/>
</dbReference>
<dbReference type="NCBIfam" id="TIGR00644">
    <property type="entry name" value="recJ"/>
    <property type="match status" value="1"/>
</dbReference>
<evidence type="ECO:0000256" key="4">
    <source>
        <dbReference type="ARBA" id="ARBA00022801"/>
    </source>
</evidence>
<name>B7R9F8_9THEO</name>
<evidence type="ECO:0000259" key="9">
    <source>
        <dbReference type="Pfam" id="PF17768"/>
    </source>
</evidence>
<dbReference type="InterPro" id="IPR003156">
    <property type="entry name" value="DHHA1_dom"/>
</dbReference>
<dbReference type="PANTHER" id="PTHR30255:SF2">
    <property type="entry name" value="SINGLE-STRANDED-DNA-SPECIFIC EXONUCLEASE RECJ"/>
    <property type="match status" value="1"/>
</dbReference>
<evidence type="ECO:0000259" key="6">
    <source>
        <dbReference type="Pfam" id="PF01368"/>
    </source>
</evidence>
<dbReference type="AlphaFoldDB" id="B7R9F8"/>
<comment type="similarity">
    <text evidence="1">Belongs to the RecJ family.</text>
</comment>
<protein>
    <recommendedName>
        <fullName evidence="2">Single-stranded-DNA-specific exonuclease RecJ</fullName>
    </recommendedName>
</protein>
<dbReference type="GO" id="GO:0008409">
    <property type="term" value="F:5'-3' exonuclease activity"/>
    <property type="evidence" value="ECO:0007669"/>
    <property type="project" value="InterPro"/>
</dbReference>
<sequence>MDKIYRWVVRERDLKKIEELKVKYHLDGIVAQILSSRGVKGVEEFLMPSLDRLISPFKLKGVKEAKELIEKHIKEGSLITIYGDYDVDGITSTSLLYLALKKLGAKVDYYIPERLSEGYGINEEALEKIAYEGTKLVITVDCGITALKEVEKAKKMGLDVIITDHHSIPEEIPKADVVINPHLPGAYPFSELAGVGVAFKLAQALIGEQAFEFLDLVALGTVADVVPLIGENRVIVKEGLKRLNNTGNLGLKALIEIAGVSGRELDEYHIGFIIAPRLNAAGRLKSAEAAVRLLITSDEKEAQDIAKYLNEENLRRQNMENTILKEAIEKIEKEGLKDDKVIVLWQEGWHPGVIGIVSSKITEMYGRPSILIGLIGEEGKGSGRSVEGFNIYKALNYCKDLLVKYGGHEMAGGLTIQKENLKLFKDKINEYADRFVKEIDLVPALKIDAVVKKDKADLGIAKKIQQLKPFGVGNPKPLLLFEGLTIDKIFDIKDGKHIKILAKKDEMVYELLIFNSSSDGLKISEGDVVDAVGTLEISHWNGIESAIVNVKDIRVRFPLFAYYRNLSKSLIYKKAFKLRDEARLKANIVDRRGIQDKEKYVLHLFKSPRKTLILVNTEAEFRALIRYLKKEKFYDFSVSAGYCEEENLILFSPFSLEKCDFYEDIVIYDIPFDRKVFYDALSFGDRKRVHLVFNKKDLHKNLKVFDEILPSRDDFIKIYKFIDEGNKFFFKGYLNPELNLNPVKFAICLEVMKETGLINVEERDNIVMLSKNFVPEKVNLKEAEILQKFIEAKKEFLDFAKFAFKPNFREVKTVEISSKK</sequence>
<dbReference type="Pfam" id="PF02272">
    <property type="entry name" value="DHHA1"/>
    <property type="match status" value="1"/>
</dbReference>
<dbReference type="InterPro" id="IPR051673">
    <property type="entry name" value="SSDNA_exonuclease_RecJ"/>
</dbReference>
<keyword evidence="5 10" id="KW-0269">Exonuclease</keyword>
<dbReference type="Gene3D" id="3.90.1640.30">
    <property type="match status" value="1"/>
</dbReference>
<accession>B7R9F8</accession>
<dbReference type="GO" id="GO:0003676">
    <property type="term" value="F:nucleic acid binding"/>
    <property type="evidence" value="ECO:0007669"/>
    <property type="project" value="InterPro"/>
</dbReference>
<dbReference type="InterPro" id="IPR018779">
    <property type="entry name" value="RecJ_C"/>
</dbReference>